<keyword evidence="3" id="KW-1185">Reference proteome</keyword>
<proteinExistence type="predicted"/>
<dbReference type="Proteomes" id="UP000230233">
    <property type="component" value="Chromosome V"/>
</dbReference>
<reference evidence="3" key="1">
    <citation type="submission" date="2017-10" db="EMBL/GenBank/DDBJ databases">
        <title>Rapid genome shrinkage in a self-fertile nematode reveals novel sperm competition proteins.</title>
        <authorList>
            <person name="Yin D."/>
            <person name="Schwarz E.M."/>
            <person name="Thomas C.G."/>
            <person name="Felde R.L."/>
            <person name="Korf I.F."/>
            <person name="Cutter A.D."/>
            <person name="Schartner C.M."/>
            <person name="Ralston E.J."/>
            <person name="Meyer B.J."/>
            <person name="Haag E.S."/>
        </authorList>
    </citation>
    <scope>NUCLEOTIDE SEQUENCE [LARGE SCALE GENOMIC DNA]</scope>
    <source>
        <strain evidence="3">JU1422</strain>
    </source>
</reference>
<feature type="region of interest" description="Disordered" evidence="1">
    <location>
        <begin position="35"/>
        <end position="89"/>
    </location>
</feature>
<evidence type="ECO:0000256" key="1">
    <source>
        <dbReference type="SAM" id="MobiDB-lite"/>
    </source>
</evidence>
<protein>
    <submittedName>
        <fullName evidence="2">Uncharacterized protein</fullName>
    </submittedName>
</protein>
<dbReference type="AlphaFoldDB" id="A0A2G5TQP5"/>
<sequence length="89" mass="10111">MRPAMHHSSHPNILPSLTTAIPEMDKLSLEEPIEAGNLPYRRSNNKSTSVSPSYDSFNNLHRSSSNFRRHSAQWETVTDDGYRISESPQ</sequence>
<dbReference type="EMBL" id="PDUG01000005">
    <property type="protein sequence ID" value="PIC29594.1"/>
    <property type="molecule type" value="Genomic_DNA"/>
</dbReference>
<name>A0A2G5TQP5_9PELO</name>
<comment type="caution">
    <text evidence="2">The sequence shown here is derived from an EMBL/GenBank/DDBJ whole genome shotgun (WGS) entry which is preliminary data.</text>
</comment>
<evidence type="ECO:0000313" key="3">
    <source>
        <dbReference type="Proteomes" id="UP000230233"/>
    </source>
</evidence>
<dbReference type="STRING" id="1611254.A0A2G5TQP5"/>
<gene>
    <name evidence="2" type="primary">Cnig_chr_V.g21125</name>
    <name evidence="2" type="ORF">B9Z55_021125</name>
</gene>
<feature type="compositionally biased region" description="Polar residues" evidence="1">
    <location>
        <begin position="45"/>
        <end position="66"/>
    </location>
</feature>
<organism evidence="2 3">
    <name type="scientific">Caenorhabditis nigoni</name>
    <dbReference type="NCBI Taxonomy" id="1611254"/>
    <lineage>
        <taxon>Eukaryota</taxon>
        <taxon>Metazoa</taxon>
        <taxon>Ecdysozoa</taxon>
        <taxon>Nematoda</taxon>
        <taxon>Chromadorea</taxon>
        <taxon>Rhabditida</taxon>
        <taxon>Rhabditina</taxon>
        <taxon>Rhabditomorpha</taxon>
        <taxon>Rhabditoidea</taxon>
        <taxon>Rhabditidae</taxon>
        <taxon>Peloderinae</taxon>
        <taxon>Caenorhabditis</taxon>
    </lineage>
</organism>
<evidence type="ECO:0000313" key="2">
    <source>
        <dbReference type="EMBL" id="PIC29594.1"/>
    </source>
</evidence>
<accession>A0A2G5TQP5</accession>